<sequence length="72" mass="7891">MSGPERQVSCRYFGALLCDENQTQEALRIEDGHRGTRVAGGRMTTKAESSALVRNTQGSPASNSKLEPRRPE</sequence>
<dbReference type="Proteomes" id="UP000094526">
    <property type="component" value="Unassembled WGS sequence"/>
</dbReference>
<gene>
    <name evidence="2" type="ORF">CLCR_04478</name>
</gene>
<feature type="region of interest" description="Disordered" evidence="1">
    <location>
        <begin position="32"/>
        <end position="72"/>
    </location>
</feature>
<dbReference type="AlphaFoldDB" id="A0A1C1CHP5"/>
<protein>
    <submittedName>
        <fullName evidence="2">Uncharacterized protein</fullName>
    </submittedName>
</protein>
<dbReference type="VEuPathDB" id="FungiDB:CLCR_04478"/>
<dbReference type="EMBL" id="LGRB01000012">
    <property type="protein sequence ID" value="OCT47987.1"/>
    <property type="molecule type" value="Genomic_DNA"/>
</dbReference>
<evidence type="ECO:0000313" key="2">
    <source>
        <dbReference type="EMBL" id="OCT47987.1"/>
    </source>
</evidence>
<keyword evidence="3" id="KW-1185">Reference proteome</keyword>
<organism evidence="2 3">
    <name type="scientific">Cladophialophora carrionii</name>
    <dbReference type="NCBI Taxonomy" id="86049"/>
    <lineage>
        <taxon>Eukaryota</taxon>
        <taxon>Fungi</taxon>
        <taxon>Dikarya</taxon>
        <taxon>Ascomycota</taxon>
        <taxon>Pezizomycotina</taxon>
        <taxon>Eurotiomycetes</taxon>
        <taxon>Chaetothyriomycetidae</taxon>
        <taxon>Chaetothyriales</taxon>
        <taxon>Herpotrichiellaceae</taxon>
        <taxon>Cladophialophora</taxon>
    </lineage>
</organism>
<evidence type="ECO:0000313" key="3">
    <source>
        <dbReference type="Proteomes" id="UP000094526"/>
    </source>
</evidence>
<accession>A0A1C1CHP5</accession>
<comment type="caution">
    <text evidence="2">The sequence shown here is derived from an EMBL/GenBank/DDBJ whole genome shotgun (WGS) entry which is preliminary data.</text>
</comment>
<name>A0A1C1CHP5_9EURO</name>
<feature type="compositionally biased region" description="Polar residues" evidence="1">
    <location>
        <begin position="46"/>
        <end position="65"/>
    </location>
</feature>
<evidence type="ECO:0000256" key="1">
    <source>
        <dbReference type="SAM" id="MobiDB-lite"/>
    </source>
</evidence>
<proteinExistence type="predicted"/>
<reference evidence="3" key="1">
    <citation type="submission" date="2015-07" db="EMBL/GenBank/DDBJ databases">
        <authorList>
            <person name="Teixeira M.M."/>
            <person name="Souza R.C."/>
            <person name="Almeida L.G."/>
            <person name="Vicente V.A."/>
            <person name="de Hoog S."/>
            <person name="Bocca A.L."/>
            <person name="de Almeida S.R."/>
            <person name="Vasconcelos A.T."/>
            <person name="Felipe M.S."/>
        </authorList>
    </citation>
    <scope>NUCLEOTIDE SEQUENCE [LARGE SCALE GENOMIC DNA]</scope>
    <source>
        <strain evidence="3">KSF</strain>
    </source>
</reference>